<name>A0A165ZH91_9AGAM</name>
<dbReference type="GO" id="GO:0071561">
    <property type="term" value="C:nucleus-vacuole junction"/>
    <property type="evidence" value="ECO:0007669"/>
    <property type="project" value="TreeGrafter"/>
</dbReference>
<dbReference type="STRING" id="436010.A0A165ZH91"/>
<dbReference type="GO" id="GO:0045324">
    <property type="term" value="P:late endosome to vacuole transport"/>
    <property type="evidence" value="ECO:0007669"/>
    <property type="project" value="InterPro"/>
</dbReference>
<gene>
    <name evidence="2" type="ORF">FIBSPDRAFT_962992</name>
</gene>
<dbReference type="EMBL" id="KV417677">
    <property type="protein sequence ID" value="KZP10588.1"/>
    <property type="molecule type" value="Genomic_DNA"/>
</dbReference>
<dbReference type="PANTHER" id="PTHR17583">
    <property type="entry name" value="PHOSPHOINOSITIDE 3-KINASE REGULATORY SUBUNIT 4"/>
    <property type="match status" value="1"/>
</dbReference>
<protein>
    <submittedName>
        <fullName evidence="2">Uncharacterized protein</fullName>
    </submittedName>
</protein>
<sequence>MSTRTNSNAPRQPARALHPAPRTHAHHHAKGYRTYPANTSETSSSNEQDVDVFGRQSRASASGHCGVYGKPVQIHWHQSTKHREICIHEAPINSIAWTAFQLLAALRDARYSKLSDEDSKYENIRVASWNWPYLTDLASYKPTFLPLDDLADFSFFFDTSGRRTCHVAPKWFNTEGAALDPAKKRRNRDGCVIAELFREGVPSFRLNQLFLYRRGELSVDGTSGTIEDEGVRVRVMIKQMINLDPREGQGVSSQNASTLSCVPSINDLPCPSPHSSSSAHPQRSVLDVFLLLSPHPIDEAKLDCMVQYMMDLLHDGESSYMTSVTTVNFVTVMVVSLWPTSCHESSIAGIVLSRMCAMRGRASGG</sequence>
<feature type="compositionally biased region" description="Polar residues" evidence="1">
    <location>
        <begin position="1"/>
        <end position="10"/>
    </location>
</feature>
<dbReference type="AlphaFoldDB" id="A0A165ZH91"/>
<dbReference type="GO" id="GO:0016236">
    <property type="term" value="P:macroautophagy"/>
    <property type="evidence" value="ECO:0007669"/>
    <property type="project" value="InterPro"/>
</dbReference>
<keyword evidence="3" id="KW-1185">Reference proteome</keyword>
<reference evidence="2 3" key="1">
    <citation type="journal article" date="2016" name="Mol. Biol. Evol.">
        <title>Comparative Genomics of Early-Diverging Mushroom-Forming Fungi Provides Insights into the Origins of Lignocellulose Decay Capabilities.</title>
        <authorList>
            <person name="Nagy L.G."/>
            <person name="Riley R."/>
            <person name="Tritt A."/>
            <person name="Adam C."/>
            <person name="Daum C."/>
            <person name="Floudas D."/>
            <person name="Sun H."/>
            <person name="Yadav J.S."/>
            <person name="Pangilinan J."/>
            <person name="Larsson K.H."/>
            <person name="Matsuura K."/>
            <person name="Barry K."/>
            <person name="Labutti K."/>
            <person name="Kuo R."/>
            <person name="Ohm R.A."/>
            <person name="Bhattacharya S.S."/>
            <person name="Shirouzu T."/>
            <person name="Yoshinaga Y."/>
            <person name="Martin F.M."/>
            <person name="Grigoriev I.V."/>
            <person name="Hibbett D.S."/>
        </authorList>
    </citation>
    <scope>NUCLEOTIDE SEQUENCE [LARGE SCALE GENOMIC DNA]</scope>
    <source>
        <strain evidence="2 3">CBS 109695</strain>
    </source>
</reference>
<evidence type="ECO:0000313" key="2">
    <source>
        <dbReference type="EMBL" id="KZP10588.1"/>
    </source>
</evidence>
<organism evidence="2 3">
    <name type="scientific">Athelia psychrophila</name>
    <dbReference type="NCBI Taxonomy" id="1759441"/>
    <lineage>
        <taxon>Eukaryota</taxon>
        <taxon>Fungi</taxon>
        <taxon>Dikarya</taxon>
        <taxon>Basidiomycota</taxon>
        <taxon>Agaricomycotina</taxon>
        <taxon>Agaricomycetes</taxon>
        <taxon>Agaricomycetidae</taxon>
        <taxon>Atheliales</taxon>
        <taxon>Atheliaceae</taxon>
        <taxon>Athelia</taxon>
    </lineage>
</organism>
<dbReference type="GO" id="GO:0034272">
    <property type="term" value="C:phosphatidylinositol 3-kinase complex, class III, type II"/>
    <property type="evidence" value="ECO:0007669"/>
    <property type="project" value="TreeGrafter"/>
</dbReference>
<evidence type="ECO:0000256" key="1">
    <source>
        <dbReference type="SAM" id="MobiDB-lite"/>
    </source>
</evidence>
<dbReference type="Proteomes" id="UP000076532">
    <property type="component" value="Unassembled WGS sequence"/>
</dbReference>
<proteinExistence type="predicted"/>
<dbReference type="PANTHER" id="PTHR17583:SF0">
    <property type="entry name" value="PHOSPHOINOSITIDE 3-KINASE REGULATORY SUBUNIT 4"/>
    <property type="match status" value="1"/>
</dbReference>
<accession>A0A165ZH91</accession>
<feature type="region of interest" description="Disordered" evidence="1">
    <location>
        <begin position="1"/>
        <end position="29"/>
    </location>
</feature>
<dbReference type="OrthoDB" id="242910at2759"/>
<dbReference type="GO" id="GO:0034271">
    <property type="term" value="C:phosphatidylinositol 3-kinase complex, class III, type I"/>
    <property type="evidence" value="ECO:0007669"/>
    <property type="project" value="TreeGrafter"/>
</dbReference>
<dbReference type="GO" id="GO:0006623">
    <property type="term" value="P:protein targeting to vacuole"/>
    <property type="evidence" value="ECO:0007669"/>
    <property type="project" value="TreeGrafter"/>
</dbReference>
<evidence type="ECO:0000313" key="3">
    <source>
        <dbReference type="Proteomes" id="UP000076532"/>
    </source>
</evidence>
<dbReference type="InterPro" id="IPR045162">
    <property type="entry name" value="Vps15-like"/>
</dbReference>
<dbReference type="GO" id="GO:0005770">
    <property type="term" value="C:late endosome"/>
    <property type="evidence" value="ECO:0007669"/>
    <property type="project" value="TreeGrafter"/>
</dbReference>
<dbReference type="GO" id="GO:0004674">
    <property type="term" value="F:protein serine/threonine kinase activity"/>
    <property type="evidence" value="ECO:0007669"/>
    <property type="project" value="InterPro"/>
</dbReference>